<comment type="caution">
    <text evidence="7">The sequence shown here is derived from an EMBL/GenBank/DDBJ whole genome shotgun (WGS) entry which is preliminary data.</text>
</comment>
<feature type="signal peptide" evidence="6">
    <location>
        <begin position="1"/>
        <end position="28"/>
    </location>
</feature>
<dbReference type="NCBIfam" id="TIGR00971">
    <property type="entry name" value="3a0106s03"/>
    <property type="match status" value="1"/>
</dbReference>
<gene>
    <name evidence="7" type="ORF">OU682_09870</name>
</gene>
<evidence type="ECO:0000256" key="6">
    <source>
        <dbReference type="SAM" id="SignalP"/>
    </source>
</evidence>
<dbReference type="PANTHER" id="PTHR30368:SF2">
    <property type="entry name" value="SULFATE-BINDING PROTEIN"/>
    <property type="match status" value="1"/>
</dbReference>
<comment type="subcellular location">
    <subcellularLocation>
        <location evidence="1">Periplasm</location>
    </subcellularLocation>
</comment>
<accession>A0ABT4J4B6</accession>
<proteinExistence type="inferred from homology"/>
<dbReference type="Pfam" id="PF13531">
    <property type="entry name" value="SBP_bac_11"/>
    <property type="match status" value="1"/>
</dbReference>
<dbReference type="SUPFAM" id="SSF53850">
    <property type="entry name" value="Periplasmic binding protein-like II"/>
    <property type="match status" value="1"/>
</dbReference>
<dbReference type="Gene3D" id="3.40.190.10">
    <property type="entry name" value="Periplasmic binding protein-like II"/>
    <property type="match status" value="2"/>
</dbReference>
<dbReference type="InterPro" id="IPR005669">
    <property type="entry name" value="Thiosulph/SO4-bd"/>
</dbReference>
<name>A0ABT4J4B6_9RHOB</name>
<keyword evidence="4 6" id="KW-0732">Signal</keyword>
<dbReference type="Proteomes" id="UP001149822">
    <property type="component" value="Unassembled WGS sequence"/>
</dbReference>
<dbReference type="EMBL" id="JAPTYD010000010">
    <property type="protein sequence ID" value="MCZ0961921.1"/>
    <property type="molecule type" value="Genomic_DNA"/>
</dbReference>
<dbReference type="PROSITE" id="PS00757">
    <property type="entry name" value="PROK_SULFATE_BIND_2"/>
    <property type="match status" value="1"/>
</dbReference>
<evidence type="ECO:0000256" key="3">
    <source>
        <dbReference type="ARBA" id="ARBA00022448"/>
    </source>
</evidence>
<keyword evidence="3" id="KW-0813">Transport</keyword>
<evidence type="ECO:0000256" key="1">
    <source>
        <dbReference type="ARBA" id="ARBA00004418"/>
    </source>
</evidence>
<keyword evidence="8" id="KW-1185">Reference proteome</keyword>
<organism evidence="7 8">
    <name type="scientific">Paracoccus benzoatiresistens</name>
    <dbReference type="NCBI Taxonomy" id="2997341"/>
    <lineage>
        <taxon>Bacteria</taxon>
        <taxon>Pseudomonadati</taxon>
        <taxon>Pseudomonadota</taxon>
        <taxon>Alphaproteobacteria</taxon>
        <taxon>Rhodobacterales</taxon>
        <taxon>Paracoccaceae</taxon>
        <taxon>Paracoccus</taxon>
    </lineage>
</organism>
<evidence type="ECO:0000256" key="2">
    <source>
        <dbReference type="ARBA" id="ARBA00006099"/>
    </source>
</evidence>
<reference evidence="7" key="1">
    <citation type="submission" date="2022-12" db="EMBL/GenBank/DDBJ databases">
        <title>Paracoccus sp. EF6 isolated from a lake water.</title>
        <authorList>
            <person name="Liu H."/>
        </authorList>
    </citation>
    <scope>NUCLEOTIDE SEQUENCE</scope>
    <source>
        <strain evidence="7">EF6</strain>
    </source>
</reference>
<evidence type="ECO:0000256" key="5">
    <source>
        <dbReference type="ARBA" id="ARBA00022764"/>
    </source>
</evidence>
<sequence length="333" mass="35962">MFKSKSSRIGASLSAIALALAAAVPVHAETLLNVSYDPTRELYRDVNAAFTEKWAAEGHDAPTIETSHGGSGAQARAVIDGLSAQVVTLALASDIDKIADAGKLPADWQSRLPHNSSPYTSTIVFLVREGNPKGINDWGDLVKEGVEVITPNPKTSGGARWNYLAAWAWAEKNGQDPKEFVGQLYTHVPVLDTGARGSTTTFAQRGIGDVLLAWENEAYLALEEIGEDQFDIVVPSVSVLAEPPVAVVEGNITSDAQRELATAYLDFLYSPEGQALAFKHYYRAWDTSAAAPEDVARFPKLDLVSIEEFGGWKKVQPEHFGDGGIFDQIYTAK</sequence>
<evidence type="ECO:0000313" key="8">
    <source>
        <dbReference type="Proteomes" id="UP001149822"/>
    </source>
</evidence>
<dbReference type="RefSeq" id="WP_268941933.1">
    <property type="nucleotide sequence ID" value="NZ_JAPTYD010000010.1"/>
</dbReference>
<dbReference type="PANTHER" id="PTHR30368">
    <property type="entry name" value="SULFATE-BINDING PROTEIN"/>
    <property type="match status" value="1"/>
</dbReference>
<evidence type="ECO:0000313" key="7">
    <source>
        <dbReference type="EMBL" id="MCZ0961921.1"/>
    </source>
</evidence>
<protein>
    <submittedName>
        <fullName evidence="7">Sulfate ABC transporter substrate-binding protein</fullName>
    </submittedName>
</protein>
<dbReference type="CDD" id="cd01005">
    <property type="entry name" value="PBP2_CysP"/>
    <property type="match status" value="1"/>
</dbReference>
<evidence type="ECO:0000256" key="4">
    <source>
        <dbReference type="ARBA" id="ARBA00022729"/>
    </source>
</evidence>
<keyword evidence="5" id="KW-0574">Periplasm</keyword>
<dbReference type="InterPro" id="IPR034408">
    <property type="entry name" value="Sulphate/thiosulphate_BS"/>
</dbReference>
<comment type="similarity">
    <text evidence="2">Belongs to the prokaryotic sulfate-binding protein family.</text>
</comment>
<dbReference type="NCBIfam" id="NF008106">
    <property type="entry name" value="PRK10852.1"/>
    <property type="match status" value="1"/>
</dbReference>
<feature type="chain" id="PRO_5045489124" evidence="6">
    <location>
        <begin position="29"/>
        <end position="333"/>
    </location>
</feature>
<dbReference type="NCBIfam" id="NF008022">
    <property type="entry name" value="PRK10752.1"/>
    <property type="match status" value="1"/>
</dbReference>